<evidence type="ECO:0000313" key="1">
    <source>
        <dbReference type="EMBL" id="KAJ8432863.1"/>
    </source>
</evidence>
<dbReference type="EMBL" id="JAKOGI010000578">
    <property type="protein sequence ID" value="KAJ8432863.1"/>
    <property type="molecule type" value="Genomic_DNA"/>
</dbReference>
<name>A0A9Q1JXG4_9CARY</name>
<organism evidence="1 2">
    <name type="scientific">Carnegiea gigantea</name>
    <dbReference type="NCBI Taxonomy" id="171969"/>
    <lineage>
        <taxon>Eukaryota</taxon>
        <taxon>Viridiplantae</taxon>
        <taxon>Streptophyta</taxon>
        <taxon>Embryophyta</taxon>
        <taxon>Tracheophyta</taxon>
        <taxon>Spermatophyta</taxon>
        <taxon>Magnoliopsida</taxon>
        <taxon>eudicotyledons</taxon>
        <taxon>Gunneridae</taxon>
        <taxon>Pentapetalae</taxon>
        <taxon>Caryophyllales</taxon>
        <taxon>Cactineae</taxon>
        <taxon>Cactaceae</taxon>
        <taxon>Cactoideae</taxon>
        <taxon>Echinocereeae</taxon>
        <taxon>Carnegiea</taxon>
    </lineage>
</organism>
<dbReference type="Proteomes" id="UP001153076">
    <property type="component" value="Unassembled WGS sequence"/>
</dbReference>
<reference evidence="1" key="1">
    <citation type="submission" date="2022-04" db="EMBL/GenBank/DDBJ databases">
        <title>Carnegiea gigantea Genome sequencing and assembly v2.</title>
        <authorList>
            <person name="Copetti D."/>
            <person name="Sanderson M.J."/>
            <person name="Burquez A."/>
            <person name="Wojciechowski M.F."/>
        </authorList>
    </citation>
    <scope>NUCLEOTIDE SEQUENCE</scope>
    <source>
        <strain evidence="1">SGP5-SGP5p</strain>
        <tissue evidence="1">Aerial part</tissue>
    </source>
</reference>
<accession>A0A9Q1JXG4</accession>
<dbReference type="AlphaFoldDB" id="A0A9Q1JXG4"/>
<evidence type="ECO:0000313" key="2">
    <source>
        <dbReference type="Proteomes" id="UP001153076"/>
    </source>
</evidence>
<comment type="caution">
    <text evidence="1">The sequence shown here is derived from an EMBL/GenBank/DDBJ whole genome shotgun (WGS) entry which is preliminary data.</text>
</comment>
<keyword evidence="2" id="KW-1185">Reference proteome</keyword>
<proteinExistence type="predicted"/>
<sequence length="197" mass="21660">MAIEGDADRRIFFKGNEEHNYLYVGGNGRLTRQGYKAGATCEGHTLSCDHSVAGAANGGNGGLKGNNKEIGVKRACATERGEYVVIHTIVLLLTTLKEAMCTDRQESMRWYTGAPTLSSPASRLTFILICTPPPSTPSSTLPFSCTFSNTLPPTHLLPQSPLPSSNGGQLSRYFQQRLHSNRDVEEYIRLWRALERD</sequence>
<gene>
    <name evidence="1" type="ORF">Cgig2_033868</name>
</gene>
<protein>
    <submittedName>
        <fullName evidence="1">Uncharacterized protein</fullName>
    </submittedName>
</protein>